<dbReference type="InterPro" id="IPR001841">
    <property type="entry name" value="Znf_RING"/>
</dbReference>
<evidence type="ECO:0000256" key="3">
    <source>
        <dbReference type="SAM" id="SignalP"/>
    </source>
</evidence>
<dbReference type="PANTHER" id="PTHR45676">
    <property type="entry name" value="RING-H2 FINGER PROTEIN ATL51-RELATED"/>
    <property type="match status" value="1"/>
</dbReference>
<protein>
    <submittedName>
        <fullName evidence="5">43kDa postsynaptic protein</fullName>
    </submittedName>
</protein>
<dbReference type="EMBL" id="JXTC01000009">
    <property type="protein sequence ID" value="POO01258.1"/>
    <property type="molecule type" value="Genomic_DNA"/>
</dbReference>
<evidence type="ECO:0000256" key="2">
    <source>
        <dbReference type="SAM" id="Phobius"/>
    </source>
</evidence>
<evidence type="ECO:0000313" key="6">
    <source>
        <dbReference type="Proteomes" id="UP000237000"/>
    </source>
</evidence>
<feature type="chain" id="PRO_5015170049" evidence="3">
    <location>
        <begin position="21"/>
        <end position="163"/>
    </location>
</feature>
<dbReference type="PROSITE" id="PS50089">
    <property type="entry name" value="ZF_RING_2"/>
    <property type="match status" value="1"/>
</dbReference>
<comment type="caution">
    <text evidence="5">The sequence shown here is derived from an EMBL/GenBank/DDBJ whole genome shotgun (WGS) entry which is preliminary data.</text>
</comment>
<dbReference type="Gene3D" id="3.30.40.10">
    <property type="entry name" value="Zinc/RING finger domain, C3HC4 (zinc finger)"/>
    <property type="match status" value="1"/>
</dbReference>
<dbReference type="AlphaFoldDB" id="A0A2P5FTX9"/>
<keyword evidence="2" id="KW-1133">Transmembrane helix</keyword>
<keyword evidence="1" id="KW-0862">Zinc</keyword>
<dbReference type="STRING" id="63057.A0A2P5FTX9"/>
<accession>A0A2P5FTX9</accession>
<proteinExistence type="predicted"/>
<dbReference type="SUPFAM" id="SSF57850">
    <property type="entry name" value="RING/U-box"/>
    <property type="match status" value="1"/>
</dbReference>
<keyword evidence="6" id="KW-1185">Reference proteome</keyword>
<evidence type="ECO:0000259" key="4">
    <source>
        <dbReference type="PROSITE" id="PS50089"/>
    </source>
</evidence>
<keyword evidence="2" id="KW-0472">Membrane</keyword>
<feature type="non-terminal residue" evidence="5">
    <location>
        <position position="1"/>
    </location>
</feature>
<keyword evidence="3" id="KW-0732">Signal</keyword>
<dbReference type="GO" id="GO:0008270">
    <property type="term" value="F:zinc ion binding"/>
    <property type="evidence" value="ECO:0007669"/>
    <property type="project" value="UniProtKB-KW"/>
</dbReference>
<feature type="transmembrane region" description="Helical" evidence="2">
    <location>
        <begin position="47"/>
        <end position="68"/>
    </location>
</feature>
<sequence>VRVIMRGLVFFLSLATAAIAALGTVEGTSLTTLDLHTKRLKKDSVNLPFVVGVTLGVIILTIALVVYFMHRCSLDSQPDTADVEIASAHMADPMITMESFSLSTYPYEGQGTFDVGCSICIHEFAHGESIRIAKCGHPYHSKCIEEWLRKGGSLHCPYCRSEF</sequence>
<evidence type="ECO:0000256" key="1">
    <source>
        <dbReference type="PROSITE-ProRule" id="PRU00175"/>
    </source>
</evidence>
<reference evidence="6" key="1">
    <citation type="submission" date="2016-06" db="EMBL/GenBank/DDBJ databases">
        <title>Parallel loss of symbiosis genes in relatives of nitrogen-fixing non-legume Parasponia.</title>
        <authorList>
            <person name="Van Velzen R."/>
            <person name="Holmer R."/>
            <person name="Bu F."/>
            <person name="Rutten L."/>
            <person name="Van Zeijl A."/>
            <person name="Liu W."/>
            <person name="Santuari L."/>
            <person name="Cao Q."/>
            <person name="Sharma T."/>
            <person name="Shen D."/>
            <person name="Roswanjaya Y."/>
            <person name="Wardhani T."/>
            <person name="Kalhor M.S."/>
            <person name="Jansen J."/>
            <person name="Van den Hoogen J."/>
            <person name="Gungor B."/>
            <person name="Hartog M."/>
            <person name="Hontelez J."/>
            <person name="Verver J."/>
            <person name="Yang W.-C."/>
            <person name="Schijlen E."/>
            <person name="Repin R."/>
            <person name="Schilthuizen M."/>
            <person name="Schranz E."/>
            <person name="Heidstra R."/>
            <person name="Miyata K."/>
            <person name="Fedorova E."/>
            <person name="Kohlen W."/>
            <person name="Bisseling T."/>
            <person name="Smit S."/>
            <person name="Geurts R."/>
        </authorList>
    </citation>
    <scope>NUCLEOTIDE SEQUENCE [LARGE SCALE GENOMIC DNA]</scope>
    <source>
        <strain evidence="6">cv. RG33-2</strain>
    </source>
</reference>
<dbReference type="SMART" id="SM00184">
    <property type="entry name" value="RING"/>
    <property type="match status" value="1"/>
</dbReference>
<dbReference type="InterPro" id="IPR013083">
    <property type="entry name" value="Znf_RING/FYVE/PHD"/>
</dbReference>
<organism evidence="5 6">
    <name type="scientific">Trema orientale</name>
    <name type="common">Charcoal tree</name>
    <name type="synonym">Celtis orientalis</name>
    <dbReference type="NCBI Taxonomy" id="63057"/>
    <lineage>
        <taxon>Eukaryota</taxon>
        <taxon>Viridiplantae</taxon>
        <taxon>Streptophyta</taxon>
        <taxon>Embryophyta</taxon>
        <taxon>Tracheophyta</taxon>
        <taxon>Spermatophyta</taxon>
        <taxon>Magnoliopsida</taxon>
        <taxon>eudicotyledons</taxon>
        <taxon>Gunneridae</taxon>
        <taxon>Pentapetalae</taxon>
        <taxon>rosids</taxon>
        <taxon>fabids</taxon>
        <taxon>Rosales</taxon>
        <taxon>Cannabaceae</taxon>
        <taxon>Trema</taxon>
    </lineage>
</organism>
<keyword evidence="2" id="KW-0812">Transmembrane</keyword>
<feature type="signal peptide" evidence="3">
    <location>
        <begin position="1"/>
        <end position="20"/>
    </location>
</feature>
<dbReference type="Proteomes" id="UP000237000">
    <property type="component" value="Unassembled WGS sequence"/>
</dbReference>
<dbReference type="InParanoid" id="A0A2P5FTX9"/>
<keyword evidence="1" id="KW-0479">Metal-binding</keyword>
<feature type="domain" description="RING-type" evidence="4">
    <location>
        <begin position="117"/>
        <end position="160"/>
    </location>
</feature>
<keyword evidence="1" id="KW-0863">Zinc-finger</keyword>
<dbReference type="Pfam" id="PF13639">
    <property type="entry name" value="zf-RING_2"/>
    <property type="match status" value="1"/>
</dbReference>
<dbReference type="OrthoDB" id="8062037at2759"/>
<gene>
    <name evidence="5" type="ORF">TorRG33x02_030120</name>
</gene>
<evidence type="ECO:0000313" key="5">
    <source>
        <dbReference type="EMBL" id="POO01258.1"/>
    </source>
</evidence>
<name>A0A2P5FTX9_TREOI</name>